<dbReference type="OrthoDB" id="4750212at2"/>
<accession>A0A136A3U9</accession>
<dbReference type="STRING" id="1799789.AX660_07670"/>
<evidence type="ECO:0000313" key="3">
    <source>
        <dbReference type="Proteomes" id="UP000070299"/>
    </source>
</evidence>
<name>A0A136A3U9_9ALTE</name>
<dbReference type="Proteomes" id="UP000070299">
    <property type="component" value="Unassembled WGS sequence"/>
</dbReference>
<sequence>MKITKTLIISVLCVFISILANFALADSLTSSLLSCRTETNSVHRLQCYDDVSSALTAEQQQAAPNIIMPPTVSSQPSKIEAEPQSSLVKTFGLPNIPDPEEEISDIKAVVTNVEYNPYKKLIVSIDIDQIWQQTDGSRMRLRVGDTVYLERAALGSFFLGIEGKNKKMRVKRIK</sequence>
<reference evidence="3" key="1">
    <citation type="submission" date="2016-02" db="EMBL/GenBank/DDBJ databases">
        <authorList>
            <person name="Schultz-Johansen M."/>
            <person name="Glaring M.A."/>
            <person name="Bech P.K."/>
            <person name="Stougaard P."/>
        </authorList>
    </citation>
    <scope>NUCLEOTIDE SEQUENCE [LARGE SCALE GENOMIC DNA]</scope>
    <source>
        <strain evidence="3">S66</strain>
    </source>
</reference>
<comment type="caution">
    <text evidence="2">The sequence shown here is derived from an EMBL/GenBank/DDBJ whole genome shotgun (WGS) entry which is preliminary data.</text>
</comment>
<feature type="chain" id="PRO_5007469377" evidence="1">
    <location>
        <begin position="26"/>
        <end position="174"/>
    </location>
</feature>
<keyword evidence="3" id="KW-1185">Reference proteome</keyword>
<evidence type="ECO:0000313" key="2">
    <source>
        <dbReference type="EMBL" id="KXI29894.1"/>
    </source>
</evidence>
<keyword evidence="1" id="KW-0732">Signal</keyword>
<dbReference type="EMBL" id="LSNE01000003">
    <property type="protein sequence ID" value="KXI29894.1"/>
    <property type="molecule type" value="Genomic_DNA"/>
</dbReference>
<organism evidence="2 3">
    <name type="scientific">Paraglaciecola hydrolytica</name>
    <dbReference type="NCBI Taxonomy" id="1799789"/>
    <lineage>
        <taxon>Bacteria</taxon>
        <taxon>Pseudomonadati</taxon>
        <taxon>Pseudomonadota</taxon>
        <taxon>Gammaproteobacteria</taxon>
        <taxon>Alteromonadales</taxon>
        <taxon>Alteromonadaceae</taxon>
        <taxon>Paraglaciecola</taxon>
    </lineage>
</organism>
<gene>
    <name evidence="2" type="ORF">AX660_07670</name>
</gene>
<proteinExistence type="predicted"/>
<protein>
    <submittedName>
        <fullName evidence="2">Uncharacterized protein</fullName>
    </submittedName>
</protein>
<evidence type="ECO:0000256" key="1">
    <source>
        <dbReference type="SAM" id="SignalP"/>
    </source>
</evidence>
<dbReference type="AlphaFoldDB" id="A0A136A3U9"/>
<dbReference type="RefSeq" id="WP_068373254.1">
    <property type="nucleotide sequence ID" value="NZ_LSNE01000003.1"/>
</dbReference>
<feature type="signal peptide" evidence="1">
    <location>
        <begin position="1"/>
        <end position="25"/>
    </location>
</feature>